<gene>
    <name evidence="2" type="ORF">GCM10011389_04780</name>
</gene>
<sequence length="148" mass="17130">MPITQANPQDAEAILRLQKEAYLQEAKRYNDYTIQPLTQTLDQVRADFEEAFILKYVHNNQVIGSARAKKEGGTCHIGKVMVHPDFQKQGIGRALMNEIERQFAGCTFELFTGSKSRENITFYEKLGYVGYKEEKLPREDTVFLFMRK</sequence>
<dbReference type="PROSITE" id="PS51186">
    <property type="entry name" value="GNAT"/>
    <property type="match status" value="1"/>
</dbReference>
<dbReference type="EMBL" id="BMIN01000002">
    <property type="protein sequence ID" value="GGD00607.1"/>
    <property type="molecule type" value="Genomic_DNA"/>
</dbReference>
<name>A0ABQ1PPP7_9BACI</name>
<dbReference type="Pfam" id="PF00583">
    <property type="entry name" value="Acetyltransf_1"/>
    <property type="match status" value="1"/>
</dbReference>
<dbReference type="CDD" id="cd04301">
    <property type="entry name" value="NAT_SF"/>
    <property type="match status" value="1"/>
</dbReference>
<evidence type="ECO:0000313" key="2">
    <source>
        <dbReference type="EMBL" id="GGD00607.1"/>
    </source>
</evidence>
<dbReference type="Gene3D" id="3.40.630.30">
    <property type="match status" value="1"/>
</dbReference>
<accession>A0ABQ1PPP7</accession>
<protein>
    <submittedName>
        <fullName evidence="2">N-acetyltransferase</fullName>
    </submittedName>
</protein>
<organism evidence="2 3">
    <name type="scientific">Pontibacillus salipaludis</name>
    <dbReference type="NCBI Taxonomy" id="1697394"/>
    <lineage>
        <taxon>Bacteria</taxon>
        <taxon>Bacillati</taxon>
        <taxon>Bacillota</taxon>
        <taxon>Bacilli</taxon>
        <taxon>Bacillales</taxon>
        <taxon>Bacillaceae</taxon>
        <taxon>Pontibacillus</taxon>
    </lineage>
</organism>
<dbReference type="InterPro" id="IPR000182">
    <property type="entry name" value="GNAT_dom"/>
</dbReference>
<dbReference type="PANTHER" id="PTHR43617:SF38">
    <property type="entry name" value="N-ACETYLTRANSFERASE DOMAIN-CONTAINING PROTEIN"/>
    <property type="match status" value="1"/>
</dbReference>
<dbReference type="InterPro" id="IPR016181">
    <property type="entry name" value="Acyl_CoA_acyltransferase"/>
</dbReference>
<proteinExistence type="predicted"/>
<evidence type="ECO:0000259" key="1">
    <source>
        <dbReference type="PROSITE" id="PS51186"/>
    </source>
</evidence>
<dbReference type="SUPFAM" id="SSF55729">
    <property type="entry name" value="Acyl-CoA N-acyltransferases (Nat)"/>
    <property type="match status" value="1"/>
</dbReference>
<evidence type="ECO:0000313" key="3">
    <source>
        <dbReference type="Proteomes" id="UP000642571"/>
    </source>
</evidence>
<dbReference type="PANTHER" id="PTHR43617">
    <property type="entry name" value="L-AMINO ACID N-ACETYLTRANSFERASE"/>
    <property type="match status" value="1"/>
</dbReference>
<dbReference type="InterPro" id="IPR050276">
    <property type="entry name" value="MshD_Acetyltransferase"/>
</dbReference>
<dbReference type="Proteomes" id="UP000642571">
    <property type="component" value="Unassembled WGS sequence"/>
</dbReference>
<feature type="domain" description="N-acetyltransferase" evidence="1">
    <location>
        <begin position="1"/>
        <end position="148"/>
    </location>
</feature>
<keyword evidence="3" id="KW-1185">Reference proteome</keyword>
<dbReference type="RefSeq" id="WP_188650553.1">
    <property type="nucleotide sequence ID" value="NZ_BMIN01000002.1"/>
</dbReference>
<comment type="caution">
    <text evidence="2">The sequence shown here is derived from an EMBL/GenBank/DDBJ whole genome shotgun (WGS) entry which is preliminary data.</text>
</comment>
<reference evidence="3" key="1">
    <citation type="journal article" date="2019" name="Int. J. Syst. Evol. Microbiol.">
        <title>The Global Catalogue of Microorganisms (GCM) 10K type strain sequencing project: providing services to taxonomists for standard genome sequencing and annotation.</title>
        <authorList>
            <consortium name="The Broad Institute Genomics Platform"/>
            <consortium name="The Broad Institute Genome Sequencing Center for Infectious Disease"/>
            <person name="Wu L."/>
            <person name="Ma J."/>
        </authorList>
    </citation>
    <scope>NUCLEOTIDE SEQUENCE [LARGE SCALE GENOMIC DNA]</scope>
    <source>
        <strain evidence="3">CGMCC 1.15353</strain>
    </source>
</reference>